<organism evidence="1 2">
    <name type="scientific">Leptidea sinapis</name>
    <dbReference type="NCBI Taxonomy" id="189913"/>
    <lineage>
        <taxon>Eukaryota</taxon>
        <taxon>Metazoa</taxon>
        <taxon>Ecdysozoa</taxon>
        <taxon>Arthropoda</taxon>
        <taxon>Hexapoda</taxon>
        <taxon>Insecta</taxon>
        <taxon>Pterygota</taxon>
        <taxon>Neoptera</taxon>
        <taxon>Endopterygota</taxon>
        <taxon>Lepidoptera</taxon>
        <taxon>Glossata</taxon>
        <taxon>Ditrysia</taxon>
        <taxon>Papilionoidea</taxon>
        <taxon>Pieridae</taxon>
        <taxon>Dismorphiinae</taxon>
        <taxon>Leptidea</taxon>
    </lineage>
</organism>
<sequence>MESLHANQAELFEALTKITINIKKDSADRKTSAYFKRRLETLEAYWADYKYNHDRRPTTSRSHTYFTNRKYEQAEEVYKKTKVFINQQYQDVLMRSKMEQPSGTSGQQQQSSYQVINNTSMATIVPIADYVAINLKKDSYSTISIHDIKSCLSDTDTFLCYSQKPIYHFESDEKLCEPEPGTG</sequence>
<evidence type="ECO:0000313" key="2">
    <source>
        <dbReference type="Proteomes" id="UP000324832"/>
    </source>
</evidence>
<protein>
    <submittedName>
        <fullName evidence="1">Uncharacterized protein</fullName>
    </submittedName>
</protein>
<proteinExistence type="predicted"/>
<name>A0A5E4R463_9NEOP</name>
<dbReference type="Proteomes" id="UP000324832">
    <property type="component" value="Unassembled WGS sequence"/>
</dbReference>
<accession>A0A5E4R463</accession>
<reference evidence="1 2" key="1">
    <citation type="submission" date="2017-07" db="EMBL/GenBank/DDBJ databases">
        <authorList>
            <person name="Talla V."/>
            <person name="Backstrom N."/>
        </authorList>
    </citation>
    <scope>NUCLEOTIDE SEQUENCE [LARGE SCALE GENOMIC DNA]</scope>
</reference>
<dbReference type="AlphaFoldDB" id="A0A5E4R463"/>
<keyword evidence="2" id="KW-1185">Reference proteome</keyword>
<dbReference type="EMBL" id="FZQP02006958">
    <property type="protein sequence ID" value="VVD05321.1"/>
    <property type="molecule type" value="Genomic_DNA"/>
</dbReference>
<gene>
    <name evidence="1" type="ORF">LSINAPIS_LOCUS14883</name>
</gene>
<evidence type="ECO:0000313" key="1">
    <source>
        <dbReference type="EMBL" id="VVD05321.1"/>
    </source>
</evidence>